<comment type="similarity">
    <text evidence="3">In the C-terminal section; belongs to the trehalose phosphatase family.</text>
</comment>
<reference evidence="7" key="1">
    <citation type="journal article" date="2020" name="Stud. Mycol.">
        <title>101 Dothideomycetes genomes: a test case for predicting lifestyles and emergence of pathogens.</title>
        <authorList>
            <person name="Haridas S."/>
            <person name="Albert R."/>
            <person name="Binder M."/>
            <person name="Bloem J."/>
            <person name="Labutti K."/>
            <person name="Salamov A."/>
            <person name="Andreopoulos B."/>
            <person name="Baker S."/>
            <person name="Barry K."/>
            <person name="Bills G."/>
            <person name="Bluhm B."/>
            <person name="Cannon C."/>
            <person name="Castanera R."/>
            <person name="Culley D."/>
            <person name="Daum C."/>
            <person name="Ezra D."/>
            <person name="Gonzalez J."/>
            <person name="Henrissat B."/>
            <person name="Kuo A."/>
            <person name="Liang C."/>
            <person name="Lipzen A."/>
            <person name="Lutzoni F."/>
            <person name="Magnuson J."/>
            <person name="Mondo S."/>
            <person name="Nolan M."/>
            <person name="Ohm R."/>
            <person name="Pangilinan J."/>
            <person name="Park H.-J."/>
            <person name="Ramirez L."/>
            <person name="Alfaro M."/>
            <person name="Sun H."/>
            <person name="Tritt A."/>
            <person name="Yoshinaga Y."/>
            <person name="Zwiers L.-H."/>
            <person name="Turgeon B."/>
            <person name="Goodwin S."/>
            <person name="Spatafora J."/>
            <person name="Crous P."/>
            <person name="Grigoriev I."/>
        </authorList>
    </citation>
    <scope>NUCLEOTIDE SEQUENCE</scope>
    <source>
        <strain evidence="7">CBS 133067</strain>
    </source>
</reference>
<dbReference type="InterPro" id="IPR036412">
    <property type="entry name" value="HAD-like_sf"/>
</dbReference>
<comment type="caution">
    <text evidence="7">The sequence shown here is derived from an EMBL/GenBank/DDBJ whole genome shotgun (WGS) entry which is preliminary data.</text>
</comment>
<dbReference type="InterPro" id="IPR023214">
    <property type="entry name" value="HAD_sf"/>
</dbReference>
<feature type="compositionally biased region" description="Polar residues" evidence="6">
    <location>
        <begin position="40"/>
        <end position="49"/>
    </location>
</feature>
<dbReference type="Proteomes" id="UP000799772">
    <property type="component" value="Unassembled WGS sequence"/>
</dbReference>
<dbReference type="EMBL" id="ML978126">
    <property type="protein sequence ID" value="KAF2099202.1"/>
    <property type="molecule type" value="Genomic_DNA"/>
</dbReference>
<keyword evidence="5" id="KW-0597">Phosphoprotein</keyword>
<evidence type="ECO:0000313" key="8">
    <source>
        <dbReference type="Proteomes" id="UP000799772"/>
    </source>
</evidence>
<dbReference type="InterPro" id="IPR006379">
    <property type="entry name" value="HAD-SF_hydro_IIB"/>
</dbReference>
<evidence type="ECO:0000256" key="3">
    <source>
        <dbReference type="ARBA" id="ARBA00006330"/>
    </source>
</evidence>
<dbReference type="CDD" id="cd03788">
    <property type="entry name" value="GT20_TPS"/>
    <property type="match status" value="1"/>
</dbReference>
<organism evidence="7 8">
    <name type="scientific">Rhizodiscina lignyota</name>
    <dbReference type="NCBI Taxonomy" id="1504668"/>
    <lineage>
        <taxon>Eukaryota</taxon>
        <taxon>Fungi</taxon>
        <taxon>Dikarya</taxon>
        <taxon>Ascomycota</taxon>
        <taxon>Pezizomycotina</taxon>
        <taxon>Dothideomycetes</taxon>
        <taxon>Pleosporomycetidae</taxon>
        <taxon>Aulographales</taxon>
        <taxon>Rhizodiscinaceae</taxon>
        <taxon>Rhizodiscina</taxon>
    </lineage>
</organism>
<dbReference type="FunFam" id="3.30.70.1020:FF:000001">
    <property type="entry name" value="Alpha,alpha-trehalose-phosphate synthase [UDP-forming] 1"/>
    <property type="match status" value="1"/>
</dbReference>
<keyword evidence="4" id="KW-0963">Cytoplasm</keyword>
<dbReference type="Gene3D" id="3.30.70.1020">
    <property type="entry name" value="Trehalose-6-phosphate phosphatase related protein, domain 2"/>
    <property type="match status" value="1"/>
</dbReference>
<dbReference type="Pfam" id="PF02358">
    <property type="entry name" value="Trehalose_PPase"/>
    <property type="match status" value="1"/>
</dbReference>
<dbReference type="Gene3D" id="3.40.50.2000">
    <property type="entry name" value="Glycogen Phosphorylase B"/>
    <property type="match status" value="2"/>
</dbReference>
<sequence>MPTFIVSLFLPYTIDFHDLPTPARRSSPPPFLNRKDSAPDINTRTSLFPQGTPPRTPAATADPAEFFSQTQPSVATHFLRPHEPRALVRSDAHIPEWGRNSFFNQPRSRAGPIPPETILKYVQAEKDKKDAEKRHHSRTPSRHHRRMASGRIPGSPRSRTLSKEREGWSTEWTVEPAVQGNGGLTNAIRAATETGSMNDVFWVGTVGFPTDSLEGSMRDEIREKLDNEYDALTVYVSDSDLDGHYTHYCKTILWPVFHYQIPDHPKSKAYEDHSYNFYRNVNRAFADKIIKSYKRGDVIWINDYHLLLVPGMVREKLPDAQIGFFLHTAFPSSEVFRCLSVRKELLEGMLGANLVAFQSPEYSEHFLTTCSRLLVVEATADGVQLEDRFVDVASVPIGIDPKGLNQARADPDVMEWIDVMQQRYKGKKLIVARDQLDNIRGVRQKLLAFELFLNKNPDWREKVVLIQVATSTAENTELAATVSDIVTRIDSIHSTLAHQPLVFLRQDIAFSQYLALLSVADVLLITSLREGMNLTCHEYVLCQDGKYTDKKFGPIILSEFTGSASVLGSNVLTINPWDYQQCANDIRIALEMPDNEKERRYNHVRDIVTHQTGEFWCSTLSKRLAKVYEEQYSRDTMSIPRLSLTKLSVQYQKSNTRVFILDYEGTLATLSTPKNVHLSSPQRVIDALNDIISDEKNIVYVMSGRTPEELERLFIRVPSLGLIAENGCFVREFGQNEWIAFPDLSKVEQWKESVKNILQYYIERVEGSEIDERYCSLRFNYARAEDGDAAARQAGDCANHINDACGSQRVHAVPVDKAVLIEPIEWSKGTAAAHIFEGLVEQKKNGGVEFLMVAGDDREDEVIFRWANGLQKEGLVKEVITVSVGKRNTEALATLTQGTSGLLMALQKLAKLR</sequence>
<dbReference type="PANTHER" id="PTHR10788:SF15">
    <property type="entry name" value="TREHALOSE SYNTHASE COMPLEX REGULATORY SUBUNIT TPS3-RELATED"/>
    <property type="match status" value="1"/>
</dbReference>
<accession>A0A9P4IGH8</accession>
<evidence type="ECO:0000256" key="6">
    <source>
        <dbReference type="SAM" id="MobiDB-lite"/>
    </source>
</evidence>
<dbReference type="GO" id="GO:0005829">
    <property type="term" value="C:cytosol"/>
    <property type="evidence" value="ECO:0007669"/>
    <property type="project" value="TreeGrafter"/>
</dbReference>
<dbReference type="GO" id="GO:0003825">
    <property type="term" value="F:alpha,alpha-trehalose-phosphate synthase (UDP-forming) activity"/>
    <property type="evidence" value="ECO:0007669"/>
    <property type="project" value="TreeGrafter"/>
</dbReference>
<keyword evidence="8" id="KW-1185">Reference proteome</keyword>
<evidence type="ECO:0000313" key="7">
    <source>
        <dbReference type="EMBL" id="KAF2099202.1"/>
    </source>
</evidence>
<evidence type="ECO:0000256" key="5">
    <source>
        <dbReference type="ARBA" id="ARBA00022553"/>
    </source>
</evidence>
<dbReference type="FunFam" id="3.40.50.2000:FF:000036">
    <property type="entry name" value="Alpha,alpha-trehalose-phosphate synthase subunit Tps2"/>
    <property type="match status" value="1"/>
</dbReference>
<dbReference type="FunFam" id="3.40.50.2000:FF:000099">
    <property type="entry name" value="Alpha,alpha-trehalose phosphate synthase subunit, putative"/>
    <property type="match status" value="1"/>
</dbReference>
<dbReference type="InterPro" id="IPR001830">
    <property type="entry name" value="Glyco_trans_20"/>
</dbReference>
<feature type="compositionally biased region" description="Basic residues" evidence="6">
    <location>
        <begin position="134"/>
        <end position="148"/>
    </location>
</feature>
<feature type="region of interest" description="Disordered" evidence="6">
    <location>
        <begin position="126"/>
        <end position="169"/>
    </location>
</feature>
<dbReference type="AlphaFoldDB" id="A0A9P4IGH8"/>
<dbReference type="NCBIfam" id="TIGR01484">
    <property type="entry name" value="HAD-SF-IIB"/>
    <property type="match status" value="1"/>
</dbReference>
<name>A0A9P4IGH8_9PEZI</name>
<dbReference type="Gene3D" id="3.40.50.1000">
    <property type="entry name" value="HAD superfamily/HAD-like"/>
    <property type="match status" value="1"/>
</dbReference>
<comment type="subcellular location">
    <subcellularLocation>
        <location evidence="1">Cytoplasm</location>
    </subcellularLocation>
</comment>
<evidence type="ECO:0000256" key="4">
    <source>
        <dbReference type="ARBA" id="ARBA00022490"/>
    </source>
</evidence>
<dbReference type="GO" id="GO:0030234">
    <property type="term" value="F:enzyme regulator activity"/>
    <property type="evidence" value="ECO:0007669"/>
    <property type="project" value="UniProtKB-ARBA"/>
</dbReference>
<dbReference type="SUPFAM" id="SSF53756">
    <property type="entry name" value="UDP-Glycosyltransferase/glycogen phosphorylase"/>
    <property type="match status" value="1"/>
</dbReference>
<feature type="region of interest" description="Disordered" evidence="6">
    <location>
        <begin position="20"/>
        <end position="60"/>
    </location>
</feature>
<dbReference type="SUPFAM" id="SSF56784">
    <property type="entry name" value="HAD-like"/>
    <property type="match status" value="1"/>
</dbReference>
<dbReference type="GO" id="GO:0004805">
    <property type="term" value="F:trehalose-phosphatase activity"/>
    <property type="evidence" value="ECO:0007669"/>
    <property type="project" value="TreeGrafter"/>
</dbReference>
<gene>
    <name evidence="7" type="ORF">NA57DRAFT_76431</name>
</gene>
<dbReference type="PANTHER" id="PTHR10788">
    <property type="entry name" value="TREHALOSE-6-PHOSPHATE SYNTHASE"/>
    <property type="match status" value="1"/>
</dbReference>
<protein>
    <submittedName>
        <fullName evidence="7">Alpha,alpha-trehalose phosphate synthase-like protein subunit</fullName>
    </submittedName>
</protein>
<dbReference type="GO" id="GO:0005992">
    <property type="term" value="P:trehalose biosynthetic process"/>
    <property type="evidence" value="ECO:0007669"/>
    <property type="project" value="InterPro"/>
</dbReference>
<dbReference type="Pfam" id="PF00982">
    <property type="entry name" value="Glyco_transf_20"/>
    <property type="match status" value="1"/>
</dbReference>
<comment type="similarity">
    <text evidence="2">In the N-terminal section; belongs to the glycosyltransferase 20 family.</text>
</comment>
<evidence type="ECO:0000256" key="1">
    <source>
        <dbReference type="ARBA" id="ARBA00004496"/>
    </source>
</evidence>
<dbReference type="InterPro" id="IPR003337">
    <property type="entry name" value="Trehalose_PPase"/>
</dbReference>
<dbReference type="OrthoDB" id="755951at2759"/>
<proteinExistence type="inferred from homology"/>
<dbReference type="GO" id="GO:0005946">
    <property type="term" value="C:alpha,alpha-trehalose-phosphate synthase complex (UDP-forming)"/>
    <property type="evidence" value="ECO:0007669"/>
    <property type="project" value="TreeGrafter"/>
</dbReference>
<evidence type="ECO:0000256" key="2">
    <source>
        <dbReference type="ARBA" id="ARBA00005409"/>
    </source>
</evidence>